<evidence type="ECO:0000313" key="2">
    <source>
        <dbReference type="Proteomes" id="UP000828048"/>
    </source>
</evidence>
<protein>
    <submittedName>
        <fullName evidence="1">Uncharacterized protein</fullName>
    </submittedName>
</protein>
<dbReference type="EMBL" id="CM037155">
    <property type="protein sequence ID" value="KAH7845721.1"/>
    <property type="molecule type" value="Genomic_DNA"/>
</dbReference>
<reference evidence="1 2" key="1">
    <citation type="journal article" date="2021" name="Hortic Res">
        <title>High-quality reference genome and annotation aids understanding of berry development for evergreen blueberry (Vaccinium darrowii).</title>
        <authorList>
            <person name="Yu J."/>
            <person name="Hulse-Kemp A.M."/>
            <person name="Babiker E."/>
            <person name="Staton M."/>
        </authorList>
    </citation>
    <scope>NUCLEOTIDE SEQUENCE [LARGE SCALE GENOMIC DNA]</scope>
    <source>
        <strain evidence="2">cv. NJ 8807/NJ 8810</strain>
        <tissue evidence="1">Young leaf</tissue>
    </source>
</reference>
<sequence>MYYVVLVCSGIIWQCAFLGSIGVTFVGSSILSAVIITVALQVTEVLAVIFYKENFTPEKGVALVLTLWGFVSYFYGGDLGVFGAVQDWCKSWAILDYWGDVYGSKCQQHWVTRLTEAEAM</sequence>
<name>A0ACB7XX92_9ERIC</name>
<organism evidence="1 2">
    <name type="scientific">Vaccinium darrowii</name>
    <dbReference type="NCBI Taxonomy" id="229202"/>
    <lineage>
        <taxon>Eukaryota</taxon>
        <taxon>Viridiplantae</taxon>
        <taxon>Streptophyta</taxon>
        <taxon>Embryophyta</taxon>
        <taxon>Tracheophyta</taxon>
        <taxon>Spermatophyta</taxon>
        <taxon>Magnoliopsida</taxon>
        <taxon>eudicotyledons</taxon>
        <taxon>Gunneridae</taxon>
        <taxon>Pentapetalae</taxon>
        <taxon>asterids</taxon>
        <taxon>Ericales</taxon>
        <taxon>Ericaceae</taxon>
        <taxon>Vaccinioideae</taxon>
        <taxon>Vaccinieae</taxon>
        <taxon>Vaccinium</taxon>
    </lineage>
</organism>
<comment type="caution">
    <text evidence="1">The sequence shown here is derived from an EMBL/GenBank/DDBJ whole genome shotgun (WGS) entry which is preliminary data.</text>
</comment>
<evidence type="ECO:0000313" key="1">
    <source>
        <dbReference type="EMBL" id="KAH7845721.1"/>
    </source>
</evidence>
<gene>
    <name evidence="1" type="ORF">Vadar_005191</name>
</gene>
<dbReference type="Proteomes" id="UP000828048">
    <property type="component" value="Chromosome 5"/>
</dbReference>
<keyword evidence="2" id="KW-1185">Reference proteome</keyword>
<proteinExistence type="predicted"/>
<accession>A0ACB7XX92</accession>